<evidence type="ECO:0000256" key="1">
    <source>
        <dbReference type="ARBA" id="ARBA00022801"/>
    </source>
</evidence>
<keyword evidence="1 3" id="KW-0378">Hydrolase</keyword>
<comment type="caution">
    <text evidence="3">The sequence shown here is derived from an EMBL/GenBank/DDBJ whole genome shotgun (WGS) entry which is preliminary data.</text>
</comment>
<name>A0A2V1HQG1_9MICO</name>
<feature type="domain" description="Metallo-beta-lactamase" evidence="2">
    <location>
        <begin position="23"/>
        <end position="216"/>
    </location>
</feature>
<dbReference type="AlphaFoldDB" id="A0A2V1HQG1"/>
<dbReference type="InterPro" id="IPR036866">
    <property type="entry name" value="RibonucZ/Hydroxyglut_hydro"/>
</dbReference>
<reference evidence="3 4" key="1">
    <citation type="submission" date="2018-05" db="EMBL/GenBank/DDBJ databases">
        <title>Amnibacterium sp. M8JJ-5, whole genome shotgun sequence.</title>
        <authorList>
            <person name="Tuo L."/>
        </authorList>
    </citation>
    <scope>NUCLEOTIDE SEQUENCE [LARGE SCALE GENOMIC DNA]</scope>
    <source>
        <strain evidence="3 4">M8JJ-5</strain>
    </source>
</reference>
<dbReference type="PANTHER" id="PTHR43546:SF9">
    <property type="entry name" value="L-ASCORBATE-6-PHOSPHATE LACTONASE ULAG-RELATED"/>
    <property type="match status" value="1"/>
</dbReference>
<gene>
    <name evidence="3" type="ORF">DDQ50_08295</name>
</gene>
<dbReference type="InterPro" id="IPR050114">
    <property type="entry name" value="UPF0173_UPF0282_UlaG_hydrolase"/>
</dbReference>
<dbReference type="EMBL" id="QEOP01000002">
    <property type="protein sequence ID" value="PVZ94846.1"/>
    <property type="molecule type" value="Genomic_DNA"/>
</dbReference>
<dbReference type="InterPro" id="IPR001279">
    <property type="entry name" value="Metallo-B-lactamas"/>
</dbReference>
<dbReference type="GO" id="GO:0016787">
    <property type="term" value="F:hydrolase activity"/>
    <property type="evidence" value="ECO:0007669"/>
    <property type="project" value="UniProtKB-KW"/>
</dbReference>
<keyword evidence="4" id="KW-1185">Reference proteome</keyword>
<dbReference type="Proteomes" id="UP000244893">
    <property type="component" value="Unassembled WGS sequence"/>
</dbReference>
<dbReference type="Gene3D" id="3.60.15.10">
    <property type="entry name" value="Ribonuclease Z/Hydroxyacylglutathione hydrolase-like"/>
    <property type="match status" value="1"/>
</dbReference>
<dbReference type="PANTHER" id="PTHR43546">
    <property type="entry name" value="UPF0173 METAL-DEPENDENT HYDROLASE MJ1163-RELATED"/>
    <property type="match status" value="1"/>
</dbReference>
<proteinExistence type="predicted"/>
<dbReference type="OrthoDB" id="3204284at2"/>
<sequence length="243" mass="25135">MDGPVQIQVIGGPTVLIEYGGLRFLTDPTFDQPQDYPGEFSKTAPPVREPGDLGMIDAVLLSHDEHVDNLDLSGRALLPSVPVALTTVSGAGRLGGNAQGLAPWQSVAFTDPTGRIVTVTATPALHGPIGADAVVGDVIGFLLSSDGLPTVYVSGDNASLDVVREISDRVGSVDTAILFAGAVRRRVLDGALLTLDGTGAALAARILDARRVVPAHVDSWAHFTEGRDEFAAAFAGAGLSHLL</sequence>
<evidence type="ECO:0000313" key="4">
    <source>
        <dbReference type="Proteomes" id="UP000244893"/>
    </source>
</evidence>
<accession>A0A2V1HQG1</accession>
<evidence type="ECO:0000313" key="3">
    <source>
        <dbReference type="EMBL" id="PVZ94846.1"/>
    </source>
</evidence>
<dbReference type="Pfam" id="PF12706">
    <property type="entry name" value="Lactamase_B_2"/>
    <property type="match status" value="1"/>
</dbReference>
<organism evidence="3 4">
    <name type="scientific">Amnibacterium flavum</name>
    <dbReference type="NCBI Taxonomy" id="2173173"/>
    <lineage>
        <taxon>Bacteria</taxon>
        <taxon>Bacillati</taxon>
        <taxon>Actinomycetota</taxon>
        <taxon>Actinomycetes</taxon>
        <taxon>Micrococcales</taxon>
        <taxon>Microbacteriaceae</taxon>
        <taxon>Amnibacterium</taxon>
    </lineage>
</organism>
<protein>
    <submittedName>
        <fullName evidence="3">Zn-dependent hydrolase</fullName>
    </submittedName>
</protein>
<dbReference type="SUPFAM" id="SSF56281">
    <property type="entry name" value="Metallo-hydrolase/oxidoreductase"/>
    <property type="match status" value="1"/>
</dbReference>
<evidence type="ECO:0000259" key="2">
    <source>
        <dbReference type="Pfam" id="PF12706"/>
    </source>
</evidence>